<reference evidence="1 2" key="1">
    <citation type="journal article" date="2019" name="Emerg. Microbes Infect.">
        <title>Comprehensive subspecies identification of 175 nontuberculous mycobacteria species based on 7547 genomic profiles.</title>
        <authorList>
            <person name="Matsumoto Y."/>
            <person name="Kinjo T."/>
            <person name="Motooka D."/>
            <person name="Nabeya D."/>
            <person name="Jung N."/>
            <person name="Uechi K."/>
            <person name="Horii T."/>
            <person name="Iida T."/>
            <person name="Fujita J."/>
            <person name="Nakamura S."/>
        </authorList>
    </citation>
    <scope>NUCLEOTIDE SEQUENCE [LARGE SCALE GENOMIC DNA]</scope>
    <source>
        <strain evidence="1 2">JCM 12603</strain>
    </source>
</reference>
<organism evidence="1 2">
    <name type="scientific">Mycolicibacterium poriferae</name>
    <dbReference type="NCBI Taxonomy" id="39694"/>
    <lineage>
        <taxon>Bacteria</taxon>
        <taxon>Bacillati</taxon>
        <taxon>Actinomycetota</taxon>
        <taxon>Actinomycetes</taxon>
        <taxon>Mycobacteriales</taxon>
        <taxon>Mycobacteriaceae</taxon>
        <taxon>Mycolicibacterium</taxon>
    </lineage>
</organism>
<keyword evidence="2" id="KW-1185">Reference proteome</keyword>
<evidence type="ECO:0000313" key="1">
    <source>
        <dbReference type="EMBL" id="BBX50375.1"/>
    </source>
</evidence>
<gene>
    <name evidence="1" type="ORF">MPOR_14010</name>
</gene>
<name>A0A6N4V645_9MYCO</name>
<sequence length="120" mass="13209">MIDYNRLPGLKGIYLEDSYALEITESPSTVAFRIDAVLTPEHPAYRPPLQGEHYCFALASLIFPDVTQVEWISRDDRQYRDATGESDLGNIDVLAVQDDLYAVEETGAVTASGLPSPTSS</sequence>
<dbReference type="RefSeq" id="WP_235682477.1">
    <property type="nucleotide sequence ID" value="NZ_AP022570.1"/>
</dbReference>
<dbReference type="AlphaFoldDB" id="A0A6N4V645"/>
<accession>A0A6N4V645</accession>
<dbReference type="Proteomes" id="UP000466785">
    <property type="component" value="Chromosome"/>
</dbReference>
<dbReference type="KEGG" id="mpof:MPOR_14010"/>
<dbReference type="EMBL" id="AP022570">
    <property type="protein sequence ID" value="BBX50375.1"/>
    <property type="molecule type" value="Genomic_DNA"/>
</dbReference>
<evidence type="ECO:0000313" key="2">
    <source>
        <dbReference type="Proteomes" id="UP000466785"/>
    </source>
</evidence>
<proteinExistence type="predicted"/>
<protein>
    <submittedName>
        <fullName evidence="1">Uncharacterized protein</fullName>
    </submittedName>
</protein>